<comment type="similarity">
    <text evidence="1 6">Belongs to the glycosyl hydrolase 43 family.</text>
</comment>
<sequence>MTMKKLKAFGSLLLLSVLAAFAVSGVSEEYEPGENPIFRNIFTADPAPLVVGDTLYVYVGHDEAGEGQVFNITEWVVYSTTDMKNWTFHGSVMKPTDFDWAVGDAWASQVIEKDEKFWFYTTVEHGPPHKGKAIGVAVAETPLGPFRDARGAALVHDATTPTPEDPHDWDDIDPTVFTDDDGTTWVAWGNMHLYLARLKPNMIEFDGPIREIYLPNYTEGPWLHRREDLYYLTYPCFAHQNMYEKICYAMAPRIAGPWTYRGILTDRTENSFTIHPGIVEYKDQWYFFYHDAKLAINGVSGAMGRRSVALEHLYYNKDGTIKPIGKTREGVSHPPTPHLGYQPSIFNPGGPLVTVESDIDVTQNTASAATEWKGKPVLQTVANPYQAAIVPESFNRGDSGAASLGQAFSPEVDFELHEISLYAGDGFGTVESKPVTLALYEIDEGGVKSNASPSYTPGKNLLGESDGLKVNYKPQAQGLLRLRLDEARQPALKAGRHYVLEIQGVRGSAPLFWRRTKMNSYSVGSAYQDRSLIRDESKTGDFGLALYGETYRGR</sequence>
<accession>A0ABW5EFE6</accession>
<evidence type="ECO:0000313" key="9">
    <source>
        <dbReference type="Proteomes" id="UP001597425"/>
    </source>
</evidence>
<dbReference type="Pfam" id="PF04616">
    <property type="entry name" value="Glyco_hydro_43"/>
    <property type="match status" value="1"/>
</dbReference>
<evidence type="ECO:0000256" key="2">
    <source>
        <dbReference type="ARBA" id="ARBA00022651"/>
    </source>
</evidence>
<dbReference type="InterPro" id="IPR006710">
    <property type="entry name" value="Glyco_hydro_43"/>
</dbReference>
<reference evidence="9" key="1">
    <citation type="journal article" date="2019" name="Int. J. Syst. Evol. Microbiol.">
        <title>The Global Catalogue of Microorganisms (GCM) 10K type strain sequencing project: providing services to taxonomists for standard genome sequencing and annotation.</title>
        <authorList>
            <consortium name="The Broad Institute Genomics Platform"/>
            <consortium name="The Broad Institute Genome Sequencing Center for Infectious Disease"/>
            <person name="Wu L."/>
            <person name="Ma J."/>
        </authorList>
    </citation>
    <scope>NUCLEOTIDE SEQUENCE [LARGE SCALE GENOMIC DNA]</scope>
    <source>
        <strain evidence="9">KCTC 12848</strain>
    </source>
</reference>
<comment type="caution">
    <text evidence="8">The sequence shown here is derived from an EMBL/GenBank/DDBJ whole genome shotgun (WGS) entry which is preliminary data.</text>
</comment>
<feature type="signal peptide" evidence="7">
    <location>
        <begin position="1"/>
        <end position="22"/>
    </location>
</feature>
<keyword evidence="4" id="KW-0119">Carbohydrate metabolism</keyword>
<organism evidence="8 9">
    <name type="scientific">Microbulbifer halophilus</name>
    <dbReference type="NCBI Taxonomy" id="453963"/>
    <lineage>
        <taxon>Bacteria</taxon>
        <taxon>Pseudomonadati</taxon>
        <taxon>Pseudomonadota</taxon>
        <taxon>Gammaproteobacteria</taxon>
        <taxon>Cellvibrionales</taxon>
        <taxon>Microbulbiferaceae</taxon>
        <taxon>Microbulbifer</taxon>
    </lineage>
</organism>
<dbReference type="InterPro" id="IPR023296">
    <property type="entry name" value="Glyco_hydro_beta-prop_sf"/>
</dbReference>
<dbReference type="Proteomes" id="UP001597425">
    <property type="component" value="Unassembled WGS sequence"/>
</dbReference>
<evidence type="ECO:0000256" key="4">
    <source>
        <dbReference type="ARBA" id="ARBA00023277"/>
    </source>
</evidence>
<dbReference type="InterPro" id="IPR052176">
    <property type="entry name" value="Glycosyl_Hydrlase_43_Enz"/>
</dbReference>
<evidence type="ECO:0000256" key="6">
    <source>
        <dbReference type="RuleBase" id="RU361187"/>
    </source>
</evidence>
<dbReference type="PANTHER" id="PTHR43772:SF2">
    <property type="entry name" value="PUTATIVE (AFU_ORTHOLOGUE AFUA_2G04480)-RELATED"/>
    <property type="match status" value="1"/>
</dbReference>
<keyword evidence="9" id="KW-1185">Reference proteome</keyword>
<dbReference type="GO" id="GO:0016787">
    <property type="term" value="F:hydrolase activity"/>
    <property type="evidence" value="ECO:0007669"/>
    <property type="project" value="UniProtKB-KW"/>
</dbReference>
<evidence type="ECO:0000256" key="7">
    <source>
        <dbReference type="SAM" id="SignalP"/>
    </source>
</evidence>
<name>A0ABW5EFE6_9GAMM</name>
<protein>
    <submittedName>
        <fullName evidence="8">Glycoside hydrolase family 43 protein</fullName>
    </submittedName>
</protein>
<dbReference type="CDD" id="cd18618">
    <property type="entry name" value="GH43_Xsa43E-like"/>
    <property type="match status" value="1"/>
</dbReference>
<keyword evidence="5 6" id="KW-0326">Glycosidase</keyword>
<dbReference type="Gene3D" id="2.115.10.20">
    <property type="entry name" value="Glycosyl hydrolase domain, family 43"/>
    <property type="match status" value="1"/>
</dbReference>
<dbReference type="SUPFAM" id="SSF75005">
    <property type="entry name" value="Arabinanase/levansucrase/invertase"/>
    <property type="match status" value="1"/>
</dbReference>
<proteinExistence type="inferred from homology"/>
<keyword evidence="3 6" id="KW-0378">Hydrolase</keyword>
<evidence type="ECO:0000256" key="3">
    <source>
        <dbReference type="ARBA" id="ARBA00022801"/>
    </source>
</evidence>
<keyword evidence="2" id="KW-0858">Xylan degradation</keyword>
<keyword evidence="7" id="KW-0732">Signal</keyword>
<evidence type="ECO:0000313" key="8">
    <source>
        <dbReference type="EMBL" id="MFD2311028.1"/>
    </source>
</evidence>
<evidence type="ECO:0000256" key="5">
    <source>
        <dbReference type="ARBA" id="ARBA00023295"/>
    </source>
</evidence>
<gene>
    <name evidence="8" type="ORF">ACFSKX_11435</name>
</gene>
<feature type="chain" id="PRO_5047384096" evidence="7">
    <location>
        <begin position="23"/>
        <end position="554"/>
    </location>
</feature>
<keyword evidence="2" id="KW-0624">Polysaccharide degradation</keyword>
<dbReference type="EMBL" id="JBHUJD010000013">
    <property type="protein sequence ID" value="MFD2311028.1"/>
    <property type="molecule type" value="Genomic_DNA"/>
</dbReference>
<evidence type="ECO:0000256" key="1">
    <source>
        <dbReference type="ARBA" id="ARBA00009865"/>
    </source>
</evidence>
<dbReference type="PANTHER" id="PTHR43772">
    <property type="entry name" value="ENDO-1,4-BETA-XYLANASE"/>
    <property type="match status" value="1"/>
</dbReference>